<accession>A0A381YLL6</accession>
<evidence type="ECO:0000313" key="3">
    <source>
        <dbReference type="EMBL" id="SVA77958.1"/>
    </source>
</evidence>
<gene>
    <name evidence="3" type="ORF">METZ01_LOCUS130812</name>
</gene>
<reference evidence="3" key="1">
    <citation type="submission" date="2018-05" db="EMBL/GenBank/DDBJ databases">
        <authorList>
            <person name="Lanie J.A."/>
            <person name="Ng W.-L."/>
            <person name="Kazmierczak K.M."/>
            <person name="Andrzejewski T.M."/>
            <person name="Davidsen T.M."/>
            <person name="Wayne K.J."/>
            <person name="Tettelin H."/>
            <person name="Glass J.I."/>
            <person name="Rusch D."/>
            <person name="Podicherti R."/>
            <person name="Tsui H.-C.T."/>
            <person name="Winkler M.E."/>
        </authorList>
    </citation>
    <scope>NUCLEOTIDE SEQUENCE</scope>
</reference>
<dbReference type="EMBL" id="UINC01018537">
    <property type="protein sequence ID" value="SVA77958.1"/>
    <property type="molecule type" value="Genomic_DNA"/>
</dbReference>
<dbReference type="InterPro" id="IPR025232">
    <property type="entry name" value="DUF4174"/>
</dbReference>
<evidence type="ECO:0000256" key="1">
    <source>
        <dbReference type="ARBA" id="ARBA00022729"/>
    </source>
</evidence>
<proteinExistence type="predicted"/>
<dbReference type="AlphaFoldDB" id="A0A381YLL6"/>
<protein>
    <recommendedName>
        <fullName evidence="2">DUF4174 domain-containing protein</fullName>
    </recommendedName>
</protein>
<sequence>MLWITGLLGILITSPLIGSTEVNLDLMENYLWKNRILLVFSPTQKNPHLLNQRSWISKNRPGFDDRHLLVFEIVNNNVLLRLGVSAVKHNASVLRSQFSVKKDQFRSILIGKDGTIKYDRPIPVDPCYLFGLIDLMPMRRQEIYNNSEFVGCIE</sequence>
<evidence type="ECO:0000259" key="2">
    <source>
        <dbReference type="Pfam" id="PF13778"/>
    </source>
</evidence>
<keyword evidence="1" id="KW-0732">Signal</keyword>
<dbReference type="Pfam" id="PF13778">
    <property type="entry name" value="DUF4174"/>
    <property type="match status" value="1"/>
</dbReference>
<organism evidence="3">
    <name type="scientific">marine metagenome</name>
    <dbReference type="NCBI Taxonomy" id="408172"/>
    <lineage>
        <taxon>unclassified sequences</taxon>
        <taxon>metagenomes</taxon>
        <taxon>ecological metagenomes</taxon>
    </lineage>
</organism>
<feature type="domain" description="DUF4174" evidence="2">
    <location>
        <begin position="27"/>
        <end position="142"/>
    </location>
</feature>
<name>A0A381YLL6_9ZZZZ</name>